<dbReference type="InterPro" id="IPR001117">
    <property type="entry name" value="Cu-oxidase_2nd"/>
</dbReference>
<reference evidence="2 3" key="1">
    <citation type="submission" date="2020-10" db="EMBL/GenBank/DDBJ databases">
        <title>The Coptis chinensis genome and diversification of protoberbering-type alkaloids.</title>
        <authorList>
            <person name="Wang B."/>
            <person name="Shu S."/>
            <person name="Song C."/>
            <person name="Liu Y."/>
        </authorList>
    </citation>
    <scope>NUCLEOTIDE SEQUENCE [LARGE SCALE GENOMIC DNA]</scope>
    <source>
        <strain evidence="2">HL-2020</strain>
        <tissue evidence="2">Leaf</tissue>
    </source>
</reference>
<dbReference type="SUPFAM" id="SSF49503">
    <property type="entry name" value="Cupredoxins"/>
    <property type="match status" value="1"/>
</dbReference>
<evidence type="ECO:0000259" key="1">
    <source>
        <dbReference type="Pfam" id="PF00394"/>
    </source>
</evidence>
<comment type="caution">
    <text evidence="2">The sequence shown here is derived from an EMBL/GenBank/DDBJ whole genome shotgun (WGS) entry which is preliminary data.</text>
</comment>
<evidence type="ECO:0000313" key="3">
    <source>
        <dbReference type="Proteomes" id="UP000631114"/>
    </source>
</evidence>
<feature type="domain" description="Plastocyanin-like" evidence="1">
    <location>
        <begin position="51"/>
        <end position="121"/>
    </location>
</feature>
<dbReference type="GO" id="GO:0005886">
    <property type="term" value="C:plasma membrane"/>
    <property type="evidence" value="ECO:0007669"/>
    <property type="project" value="TreeGrafter"/>
</dbReference>
<organism evidence="2 3">
    <name type="scientific">Coptis chinensis</name>
    <dbReference type="NCBI Taxonomy" id="261450"/>
    <lineage>
        <taxon>Eukaryota</taxon>
        <taxon>Viridiplantae</taxon>
        <taxon>Streptophyta</taxon>
        <taxon>Embryophyta</taxon>
        <taxon>Tracheophyta</taxon>
        <taxon>Spermatophyta</taxon>
        <taxon>Magnoliopsida</taxon>
        <taxon>Ranunculales</taxon>
        <taxon>Ranunculaceae</taxon>
        <taxon>Coptidoideae</taxon>
        <taxon>Coptis</taxon>
    </lineage>
</organism>
<gene>
    <name evidence="2" type="ORF">IFM89_022373</name>
</gene>
<protein>
    <recommendedName>
        <fullName evidence="1">Plastocyanin-like domain-containing protein</fullName>
    </recommendedName>
</protein>
<dbReference type="PANTHER" id="PTHR11709:SF58">
    <property type="entry name" value="SKU5 SIMILAR 3"/>
    <property type="match status" value="1"/>
</dbReference>
<dbReference type="InterPro" id="IPR008972">
    <property type="entry name" value="Cupredoxin"/>
</dbReference>
<dbReference type="Gene3D" id="2.60.40.420">
    <property type="entry name" value="Cupredoxins - blue copper proteins"/>
    <property type="match status" value="1"/>
</dbReference>
<name>A0A835H227_9MAGN</name>
<dbReference type="Pfam" id="PF00394">
    <property type="entry name" value="Cu-oxidase"/>
    <property type="match status" value="1"/>
</dbReference>
<evidence type="ECO:0000313" key="2">
    <source>
        <dbReference type="EMBL" id="KAF9589303.1"/>
    </source>
</evidence>
<dbReference type="InterPro" id="IPR045087">
    <property type="entry name" value="Cu-oxidase_fam"/>
</dbReference>
<proteinExistence type="predicted"/>
<dbReference type="EMBL" id="JADFTS010000009">
    <property type="protein sequence ID" value="KAF9589303.1"/>
    <property type="molecule type" value="Genomic_DNA"/>
</dbReference>
<dbReference type="PANTHER" id="PTHR11709">
    <property type="entry name" value="MULTI-COPPER OXIDASE"/>
    <property type="match status" value="1"/>
</dbReference>
<sequence length="140" mass="14907">MFSLSRSSLILINNKNKSEEVSTEKTAAATVATAVASSVALLSGFCDLNSEGKTYMLRMSNVGSALSLNFIIKNHKTVLVETEGSYTSQITLDSLDVHVGLSYSVLVTADQDDACYYMVATPTLANIYAVMLYGGGTTTL</sequence>
<accession>A0A835H227</accession>
<dbReference type="Proteomes" id="UP000631114">
    <property type="component" value="Unassembled WGS sequence"/>
</dbReference>
<dbReference type="GO" id="GO:0016491">
    <property type="term" value="F:oxidoreductase activity"/>
    <property type="evidence" value="ECO:0007669"/>
    <property type="project" value="TreeGrafter"/>
</dbReference>
<keyword evidence="3" id="KW-1185">Reference proteome</keyword>
<dbReference type="OrthoDB" id="1724250at2759"/>
<dbReference type="AlphaFoldDB" id="A0A835H227"/>